<keyword evidence="1" id="KW-0548">Nucleotidyltransferase</keyword>
<gene>
    <name evidence="1" type="ORF">PACLA_8A041087</name>
</gene>
<dbReference type="AlphaFoldDB" id="A0A7D9E2B7"/>
<dbReference type="Proteomes" id="UP001152795">
    <property type="component" value="Unassembled WGS sequence"/>
</dbReference>
<keyword evidence="1" id="KW-0808">Transferase</keyword>
<keyword evidence="1" id="KW-0695">RNA-directed DNA polymerase</keyword>
<dbReference type="PROSITE" id="PS51257">
    <property type="entry name" value="PROKAR_LIPOPROTEIN"/>
    <property type="match status" value="1"/>
</dbReference>
<sequence>MVLWKKAQNNLCHFCLNVQTLQHIVSSCKTSLDEGRYTWRHNSVLKHLATYISSVRRNFHVYANISGFDNPSVITGCNDRPGLVISDNNQNIYVIELTIGFETNMAKNCLRKRERYKDLCNFLKERFNKVMYFNLRMGAIGVLSHECKQFYDFLDREVLNPDQLPLKWVMFAGKLPFPMHGHKTFVYKGKLIVVRTYCERKSGKDGRQDGGSVVTHYLKIYEVLHTPPYSAKELYSCTIEQETDHGDFYEAELINDELFIFKNEKKYTQPWSTEIYNLDTNECREMPSAQYSLYKTTTVVRRHHVIFVVAISQDNNDAFKTNVDHEILKASSQLIKRRQTKHCIENIRLGKMELFGKQVLMTLIVLVAIEQFALIASEPDFKKALELVIKARQQPGNIDYASFCKTTGAGASKRGCQIKEMDDVGLLVCLESHICETLLLIELNALKTIVEAQLNVLDYYGKIIPGLKCGASGSQPTKE</sequence>
<dbReference type="EMBL" id="CACRXK020003501">
    <property type="protein sequence ID" value="CAB3999035.1"/>
    <property type="molecule type" value="Genomic_DNA"/>
</dbReference>
<name>A0A7D9E2B7_PARCT</name>
<reference evidence="1" key="1">
    <citation type="submission" date="2020-04" db="EMBL/GenBank/DDBJ databases">
        <authorList>
            <person name="Alioto T."/>
            <person name="Alioto T."/>
            <person name="Gomez Garrido J."/>
        </authorList>
    </citation>
    <scope>NUCLEOTIDE SEQUENCE</scope>
    <source>
        <strain evidence="1">A484AB</strain>
    </source>
</reference>
<evidence type="ECO:0000313" key="2">
    <source>
        <dbReference type="Proteomes" id="UP001152795"/>
    </source>
</evidence>
<dbReference type="InterPro" id="IPR015915">
    <property type="entry name" value="Kelch-typ_b-propeller"/>
</dbReference>
<dbReference type="Gene3D" id="2.120.10.80">
    <property type="entry name" value="Kelch-type beta propeller"/>
    <property type="match status" value="1"/>
</dbReference>
<evidence type="ECO:0000313" key="1">
    <source>
        <dbReference type="EMBL" id="CAB3999035.1"/>
    </source>
</evidence>
<dbReference type="OrthoDB" id="447743at2759"/>
<keyword evidence="2" id="KW-1185">Reference proteome</keyword>
<accession>A0A7D9E2B7</accession>
<protein>
    <submittedName>
        <fullName evidence="1">Reverse transcriptase</fullName>
    </submittedName>
</protein>
<proteinExistence type="predicted"/>
<comment type="caution">
    <text evidence="1">The sequence shown here is derived from an EMBL/GenBank/DDBJ whole genome shotgun (WGS) entry which is preliminary data.</text>
</comment>
<organism evidence="1 2">
    <name type="scientific">Paramuricea clavata</name>
    <name type="common">Red gorgonian</name>
    <name type="synonym">Violescent sea-whip</name>
    <dbReference type="NCBI Taxonomy" id="317549"/>
    <lineage>
        <taxon>Eukaryota</taxon>
        <taxon>Metazoa</taxon>
        <taxon>Cnidaria</taxon>
        <taxon>Anthozoa</taxon>
        <taxon>Octocorallia</taxon>
        <taxon>Malacalcyonacea</taxon>
        <taxon>Plexauridae</taxon>
        <taxon>Paramuricea</taxon>
    </lineage>
</organism>
<dbReference type="GO" id="GO:0003964">
    <property type="term" value="F:RNA-directed DNA polymerase activity"/>
    <property type="evidence" value="ECO:0007669"/>
    <property type="project" value="UniProtKB-KW"/>
</dbReference>